<protein>
    <submittedName>
        <fullName evidence="1">Uncharacterized protein</fullName>
    </submittedName>
</protein>
<keyword evidence="2" id="KW-1185">Reference proteome</keyword>
<dbReference type="AlphaFoldDB" id="A0AAD4YIH6"/>
<evidence type="ECO:0000313" key="1">
    <source>
        <dbReference type="EMBL" id="KAI4548141.1"/>
    </source>
</evidence>
<reference evidence="1" key="1">
    <citation type="submission" date="2022-03" db="EMBL/GenBank/DDBJ databases">
        <title>Genomic analyses of argali, domestic sheep and their hybrids provide insights into chromosomal evolution, heterosis and genetic basis of agronomic traits.</title>
        <authorList>
            <person name="Li M."/>
        </authorList>
    </citation>
    <scope>NUCLEOTIDE SEQUENCE</scope>
    <source>
        <strain evidence="1">CAU-MHL-2022a</strain>
        <tissue evidence="1">Skin</tissue>
    </source>
</reference>
<name>A0AAD4YIH6_OVIAM</name>
<gene>
    <name evidence="1" type="ORF">MG293_000471</name>
</gene>
<dbReference type="Proteomes" id="UP001214576">
    <property type="component" value="Unassembled WGS sequence"/>
</dbReference>
<sequence>MGNWMHPHDLPIPRDTGELKAAAHSFSNSESAEKLPLGINSFLSTFDVRLDKKADLFTLHLKKPTQHCGAIMTQVTKICITKALTERTSRTLQWLPADQNKIAVLTLHKLMVRGGLGHSCPIETECNGCTRNELKKMQAFLNDFSFIPWCLSPKKGHEQQGTDTLDPELLKYFGIM</sequence>
<dbReference type="EMBL" id="JAKZEL010000001">
    <property type="protein sequence ID" value="KAI4548141.1"/>
    <property type="molecule type" value="Genomic_DNA"/>
</dbReference>
<accession>A0AAD4YIH6</accession>
<comment type="caution">
    <text evidence="1">The sequence shown here is derived from an EMBL/GenBank/DDBJ whole genome shotgun (WGS) entry which is preliminary data.</text>
</comment>
<proteinExistence type="predicted"/>
<organism evidence="1 2">
    <name type="scientific">Ovis ammon polii</name>
    <dbReference type="NCBI Taxonomy" id="230172"/>
    <lineage>
        <taxon>Eukaryota</taxon>
        <taxon>Metazoa</taxon>
        <taxon>Chordata</taxon>
        <taxon>Craniata</taxon>
        <taxon>Vertebrata</taxon>
        <taxon>Euteleostomi</taxon>
        <taxon>Mammalia</taxon>
        <taxon>Eutheria</taxon>
        <taxon>Laurasiatheria</taxon>
        <taxon>Artiodactyla</taxon>
        <taxon>Ruminantia</taxon>
        <taxon>Pecora</taxon>
        <taxon>Bovidae</taxon>
        <taxon>Caprinae</taxon>
        <taxon>Ovis</taxon>
    </lineage>
</organism>
<evidence type="ECO:0000313" key="2">
    <source>
        <dbReference type="Proteomes" id="UP001214576"/>
    </source>
</evidence>